<evidence type="ECO:0000313" key="8">
    <source>
        <dbReference type="Proteomes" id="UP000594261"/>
    </source>
</evidence>
<evidence type="ECO:0000256" key="1">
    <source>
        <dbReference type="ARBA" id="ARBA00004245"/>
    </source>
</evidence>
<name>A0A7N2LXK5_QUELO</name>
<dbReference type="EnsemblPlants" id="QL06p026356:mrna">
    <property type="protein sequence ID" value="QL06p026356:mrna"/>
    <property type="gene ID" value="QL06p026356"/>
</dbReference>
<dbReference type="Proteomes" id="UP000594261">
    <property type="component" value="Chromosome 6"/>
</dbReference>
<comment type="similarity">
    <text evidence="2">Belongs to the ARPC4 family.</text>
</comment>
<keyword evidence="8" id="KW-1185">Reference proteome</keyword>
<dbReference type="PANTHER" id="PTHR22629:SF0">
    <property type="entry name" value="ACTIN-RELATED PROTEIN 2_3 COMPLEX SUBUNIT 4"/>
    <property type="match status" value="1"/>
</dbReference>
<dbReference type="AlphaFoldDB" id="A0A7N2LXK5"/>
<comment type="subcellular location">
    <subcellularLocation>
        <location evidence="1">Cytoplasm</location>
        <location evidence="1">Cytoskeleton</location>
    </subcellularLocation>
</comment>
<dbReference type="GO" id="GO:0030041">
    <property type="term" value="P:actin filament polymerization"/>
    <property type="evidence" value="ECO:0007669"/>
    <property type="project" value="InterPro"/>
</dbReference>
<evidence type="ECO:0000313" key="7">
    <source>
        <dbReference type="EnsemblPlants" id="QL06p026356:mrna"/>
    </source>
</evidence>
<dbReference type="GO" id="GO:0034314">
    <property type="term" value="P:Arp2/3 complex-mediated actin nucleation"/>
    <property type="evidence" value="ECO:0007669"/>
    <property type="project" value="InterPro"/>
</dbReference>
<evidence type="ECO:0000256" key="4">
    <source>
        <dbReference type="ARBA" id="ARBA00023203"/>
    </source>
</evidence>
<evidence type="ECO:0000256" key="6">
    <source>
        <dbReference type="SAM" id="MobiDB-lite"/>
    </source>
</evidence>
<dbReference type="InterPro" id="IPR008384">
    <property type="entry name" value="ARPC4"/>
</dbReference>
<dbReference type="SUPFAM" id="SSF69645">
    <property type="entry name" value="Arp2/3 complex subunits"/>
    <property type="match status" value="2"/>
</dbReference>
<accession>A0A7N2LXK5</accession>
<dbReference type="GO" id="GO:0051015">
    <property type="term" value="F:actin filament binding"/>
    <property type="evidence" value="ECO:0007669"/>
    <property type="project" value="TreeGrafter"/>
</dbReference>
<evidence type="ECO:0000256" key="3">
    <source>
        <dbReference type="ARBA" id="ARBA00022490"/>
    </source>
</evidence>
<dbReference type="Gramene" id="QL06p026356:mrna">
    <property type="protein sequence ID" value="QL06p026356:mrna"/>
    <property type="gene ID" value="QL06p026356"/>
</dbReference>
<dbReference type="Gene3D" id="3.30.1460.20">
    <property type="match status" value="2"/>
</dbReference>
<dbReference type="GO" id="GO:0005885">
    <property type="term" value="C:Arp2/3 protein complex"/>
    <property type="evidence" value="ECO:0007669"/>
    <property type="project" value="InterPro"/>
</dbReference>
<dbReference type="InterPro" id="IPR034666">
    <property type="entry name" value="ARPC2/4"/>
</dbReference>
<dbReference type="PANTHER" id="PTHR22629">
    <property type="entry name" value="ARP2/3 COMPLEX 20 KD SUBUNIT"/>
    <property type="match status" value="1"/>
</dbReference>
<protein>
    <recommendedName>
        <fullName evidence="9">Actin-related protein 2/3 complex subunit 4</fullName>
    </recommendedName>
</protein>
<evidence type="ECO:0000256" key="2">
    <source>
        <dbReference type="ARBA" id="ARBA00005919"/>
    </source>
</evidence>
<keyword evidence="3" id="KW-0963">Cytoplasm</keyword>
<feature type="region of interest" description="Disordered" evidence="6">
    <location>
        <begin position="29"/>
        <end position="58"/>
    </location>
</feature>
<dbReference type="Pfam" id="PF05856">
    <property type="entry name" value="ARPC4"/>
    <property type="match status" value="2"/>
</dbReference>
<dbReference type="InParanoid" id="A0A7N2LXK5"/>
<reference evidence="7" key="2">
    <citation type="submission" date="2021-01" db="UniProtKB">
        <authorList>
            <consortium name="EnsemblPlants"/>
        </authorList>
    </citation>
    <scope>IDENTIFICATION</scope>
</reference>
<proteinExistence type="inferred from homology"/>
<dbReference type="EMBL" id="LRBV02000006">
    <property type="status" value="NOT_ANNOTATED_CDS"/>
    <property type="molecule type" value="Genomic_DNA"/>
</dbReference>
<evidence type="ECO:0008006" key="9">
    <source>
        <dbReference type="Google" id="ProtNLM"/>
    </source>
</evidence>
<reference evidence="7 8" key="1">
    <citation type="journal article" date="2016" name="G3 (Bethesda)">
        <title>First Draft Assembly and Annotation of the Genome of a California Endemic Oak Quercus lobata Nee (Fagaceae).</title>
        <authorList>
            <person name="Sork V.L."/>
            <person name="Fitz-Gibbon S.T."/>
            <person name="Puiu D."/>
            <person name="Crepeau M."/>
            <person name="Gugger P.F."/>
            <person name="Sherman R."/>
            <person name="Stevens K."/>
            <person name="Langley C.H."/>
            <person name="Pellegrini M."/>
            <person name="Salzberg S.L."/>
        </authorList>
    </citation>
    <scope>NUCLEOTIDE SEQUENCE [LARGE SCALE GENOMIC DNA]</scope>
    <source>
        <strain evidence="7 8">cv. SW786</strain>
    </source>
</reference>
<organism evidence="7 8">
    <name type="scientific">Quercus lobata</name>
    <name type="common">Valley oak</name>
    <dbReference type="NCBI Taxonomy" id="97700"/>
    <lineage>
        <taxon>Eukaryota</taxon>
        <taxon>Viridiplantae</taxon>
        <taxon>Streptophyta</taxon>
        <taxon>Embryophyta</taxon>
        <taxon>Tracheophyta</taxon>
        <taxon>Spermatophyta</taxon>
        <taxon>Magnoliopsida</taxon>
        <taxon>eudicotyledons</taxon>
        <taxon>Gunneridae</taxon>
        <taxon>Pentapetalae</taxon>
        <taxon>rosids</taxon>
        <taxon>fabids</taxon>
        <taxon>Fagales</taxon>
        <taxon>Fagaceae</taxon>
        <taxon>Quercus</taxon>
    </lineage>
</organism>
<keyword evidence="4" id="KW-0009">Actin-binding</keyword>
<evidence type="ECO:0000256" key="5">
    <source>
        <dbReference type="ARBA" id="ARBA00023212"/>
    </source>
</evidence>
<keyword evidence="5" id="KW-0206">Cytoskeleton</keyword>
<sequence length="732" mass="83548">MRHSAHLGALPKDFSRDWGVKKRLETGLLNRPTMAQEGAPRHPSRTSPELLLNPVGESSSGDGKLLMRAFGALETGKDSVSRCSSAAINLDSVKADFSMVTGSDAEEDHFGNVSQRVLPQVILDHCLLLLEAGRIRRGRCAFKFENMWLKVEGLVERVQQWWTRLANSHRRANQIKRIEVDGILYEDKSDVRSQVVHFHQKFYEETEVGRPTMDGLDFACIEEEERLSLEREFTKEEVIQVEESFGSSRGLRQGDPLSPLLFLLIMEALSRILRKTEESNLIQGFLVGAVNSVAAIRWGGVLGSDEVVIWGLGMFGDGGRMACGWFTAAKWVLICRNEAEKCLIETSINSLRISLKGSLPMKYLGLPLGAKFKDKTIWNPILEKMERRLTGWKCLYLSKGGRVTLMKNTLSNLPTYFLSLFPIPASVANRIEKLQRNFLWGSFGDDPKIHLVKWATVCSPISSGGLGIRKIRLFNEALLGKWLWRFGVEEDALWRQVIEMKYGCVWGGWFTRAVIGPYGVGLWKNISQGWPSFSRHILYDIGDGSRVKFWQDRWCGETSLADRYPDLFKFCRNKDASVVELMMSTNGVLFWDVRFVRSVHARDLEAMSDFMVSIYGSPIRGRGEDKMCWIPSKVKGFLVKQADELENILTKKFLRFLSMRAEAFQVLRRKPVQGYDISFLITNYHCEEMQKHKLIDFIVQFMEDIDKEISELKMSVNTRGRLVATEFLKQFL</sequence>